<evidence type="ECO:0000256" key="1">
    <source>
        <dbReference type="SAM" id="SignalP"/>
    </source>
</evidence>
<accession>A0A9Q3BK80</accession>
<gene>
    <name evidence="2" type="ORF">O181_006537</name>
</gene>
<evidence type="ECO:0000313" key="2">
    <source>
        <dbReference type="EMBL" id="MBW0466822.1"/>
    </source>
</evidence>
<keyword evidence="3" id="KW-1185">Reference proteome</keyword>
<organism evidence="2 3">
    <name type="scientific">Austropuccinia psidii MF-1</name>
    <dbReference type="NCBI Taxonomy" id="1389203"/>
    <lineage>
        <taxon>Eukaryota</taxon>
        <taxon>Fungi</taxon>
        <taxon>Dikarya</taxon>
        <taxon>Basidiomycota</taxon>
        <taxon>Pucciniomycotina</taxon>
        <taxon>Pucciniomycetes</taxon>
        <taxon>Pucciniales</taxon>
        <taxon>Sphaerophragmiaceae</taxon>
        <taxon>Austropuccinia</taxon>
    </lineage>
</organism>
<dbReference type="OrthoDB" id="2501962at2759"/>
<feature type="chain" id="PRO_5040254392" evidence="1">
    <location>
        <begin position="30"/>
        <end position="281"/>
    </location>
</feature>
<sequence>MLVRSRGDVKYSFLIELILLVGLIEKIQGRVDLGGGFIGLATGGTSCQSARGIACSELDDDWPDLGMSCPIARHDIPRHTIAMMSATLIQLGRYKSVKEQDFPIDECYTSKPNSTVRDYGFLSQGTFDMWFFAHDKCNCSSKQMPVCRAGASEAQKCNLRTFTLCKITKKEEICQPKHHAGWKPLSQIEEGHQTVKYGVDADLNREMKEEAENSSIDTTTQTITTSFTTNKDLDVKNDEKETRLFQFNPNNHKQKIFQDGPWIYASLWWKLGEILGILGAV</sequence>
<dbReference type="Proteomes" id="UP000765509">
    <property type="component" value="Unassembled WGS sequence"/>
</dbReference>
<reference evidence="2" key="1">
    <citation type="submission" date="2021-03" db="EMBL/GenBank/DDBJ databases">
        <title>Draft genome sequence of rust myrtle Austropuccinia psidii MF-1, a brazilian biotype.</title>
        <authorList>
            <person name="Quecine M.C."/>
            <person name="Pachon D.M.R."/>
            <person name="Bonatelli M.L."/>
            <person name="Correr F.H."/>
            <person name="Franceschini L.M."/>
            <person name="Leite T.F."/>
            <person name="Margarido G.R.A."/>
            <person name="Almeida C.A."/>
            <person name="Ferrarezi J.A."/>
            <person name="Labate C.A."/>
        </authorList>
    </citation>
    <scope>NUCLEOTIDE SEQUENCE</scope>
    <source>
        <strain evidence="2">MF-1</strain>
    </source>
</reference>
<evidence type="ECO:0000313" key="3">
    <source>
        <dbReference type="Proteomes" id="UP000765509"/>
    </source>
</evidence>
<protein>
    <submittedName>
        <fullName evidence="2">Uncharacterized protein</fullName>
    </submittedName>
</protein>
<comment type="caution">
    <text evidence="2">The sequence shown here is derived from an EMBL/GenBank/DDBJ whole genome shotgun (WGS) entry which is preliminary data.</text>
</comment>
<proteinExistence type="predicted"/>
<keyword evidence="1" id="KW-0732">Signal</keyword>
<dbReference type="EMBL" id="AVOT02001402">
    <property type="protein sequence ID" value="MBW0466822.1"/>
    <property type="molecule type" value="Genomic_DNA"/>
</dbReference>
<dbReference type="AlphaFoldDB" id="A0A9Q3BK80"/>
<feature type="signal peptide" evidence="1">
    <location>
        <begin position="1"/>
        <end position="29"/>
    </location>
</feature>
<name>A0A9Q3BK80_9BASI</name>